<evidence type="ECO:0000256" key="3">
    <source>
        <dbReference type="ARBA" id="ARBA00022679"/>
    </source>
</evidence>
<accession>A0ABD0LRI0</accession>
<dbReference type="SUPFAM" id="SSF53448">
    <property type="entry name" value="Nucleotide-diphospho-sugar transferases"/>
    <property type="match status" value="1"/>
</dbReference>
<dbReference type="Proteomes" id="UP001519460">
    <property type="component" value="Unassembled WGS sequence"/>
</dbReference>
<evidence type="ECO:0000256" key="2">
    <source>
        <dbReference type="ARBA" id="ARBA00022676"/>
    </source>
</evidence>
<dbReference type="GO" id="GO:0046872">
    <property type="term" value="F:metal ion binding"/>
    <property type="evidence" value="ECO:0007669"/>
    <property type="project" value="UniProtKB-KW"/>
</dbReference>
<dbReference type="InterPro" id="IPR029044">
    <property type="entry name" value="Nucleotide-diphossugar_trans"/>
</dbReference>
<dbReference type="InterPro" id="IPR050748">
    <property type="entry name" value="Glycosyltrans_8_dom-fam"/>
</dbReference>
<dbReference type="AlphaFoldDB" id="A0ABD0LRI0"/>
<keyword evidence="6" id="KW-1185">Reference proteome</keyword>
<keyword evidence="4" id="KW-0479">Metal-binding</keyword>
<gene>
    <name evidence="5" type="ORF">BaRGS_00006867</name>
</gene>
<keyword evidence="2" id="KW-0328">Glycosyltransferase</keyword>
<evidence type="ECO:0000256" key="4">
    <source>
        <dbReference type="ARBA" id="ARBA00022723"/>
    </source>
</evidence>
<dbReference type="PANTHER" id="PTHR13778:SF47">
    <property type="entry name" value="LIPOPOLYSACCHARIDE 1,3-GALACTOSYLTRANSFERASE"/>
    <property type="match status" value="1"/>
</dbReference>
<evidence type="ECO:0000313" key="6">
    <source>
        <dbReference type="Proteomes" id="UP001519460"/>
    </source>
</evidence>
<dbReference type="PANTHER" id="PTHR13778">
    <property type="entry name" value="GLYCOSYLTRANSFERASE 8 DOMAIN-CONTAINING PROTEIN"/>
    <property type="match status" value="1"/>
</dbReference>
<sequence>MEFAIYRLADLLPYVKAAKVIVLDPNTLVLGNIGDLYNATLNPDDWAAMPDLCSGERPPGFPQIWYQKYMNFSREEILDQELPPGACAPAMGVILANLTHFRLNRVRRQLWQWTLINERWPLFLKGVEGVSDTLGPVTVVFHNQTTQLSPRWYARVNDESMPAAGESRPMVYHWVGSGSPLEGKSDVAKLWRHYFVPDPWGEHKLQ</sequence>
<dbReference type="GO" id="GO:0016757">
    <property type="term" value="F:glycosyltransferase activity"/>
    <property type="evidence" value="ECO:0007669"/>
    <property type="project" value="UniProtKB-KW"/>
</dbReference>
<proteinExistence type="inferred from homology"/>
<dbReference type="Gene3D" id="3.90.550.10">
    <property type="entry name" value="Spore Coat Polysaccharide Biosynthesis Protein SpsA, Chain A"/>
    <property type="match status" value="1"/>
</dbReference>
<protein>
    <submittedName>
        <fullName evidence="5">Uncharacterized protein</fullName>
    </submittedName>
</protein>
<comment type="caution">
    <text evidence="5">The sequence shown here is derived from an EMBL/GenBank/DDBJ whole genome shotgun (WGS) entry which is preliminary data.</text>
</comment>
<dbReference type="InterPro" id="IPR002495">
    <property type="entry name" value="Glyco_trans_8"/>
</dbReference>
<organism evidence="5 6">
    <name type="scientific">Batillaria attramentaria</name>
    <dbReference type="NCBI Taxonomy" id="370345"/>
    <lineage>
        <taxon>Eukaryota</taxon>
        <taxon>Metazoa</taxon>
        <taxon>Spiralia</taxon>
        <taxon>Lophotrochozoa</taxon>
        <taxon>Mollusca</taxon>
        <taxon>Gastropoda</taxon>
        <taxon>Caenogastropoda</taxon>
        <taxon>Sorbeoconcha</taxon>
        <taxon>Cerithioidea</taxon>
        <taxon>Batillariidae</taxon>
        <taxon>Batillaria</taxon>
    </lineage>
</organism>
<evidence type="ECO:0000313" key="5">
    <source>
        <dbReference type="EMBL" id="KAK7501781.1"/>
    </source>
</evidence>
<reference evidence="5 6" key="1">
    <citation type="journal article" date="2023" name="Sci. Data">
        <title>Genome assembly of the Korean intertidal mud-creeper Batillaria attramentaria.</title>
        <authorList>
            <person name="Patra A.K."/>
            <person name="Ho P.T."/>
            <person name="Jun S."/>
            <person name="Lee S.J."/>
            <person name="Kim Y."/>
            <person name="Won Y.J."/>
        </authorList>
    </citation>
    <scope>NUCLEOTIDE SEQUENCE [LARGE SCALE GENOMIC DNA]</scope>
    <source>
        <strain evidence="5">Wonlab-2016</strain>
    </source>
</reference>
<name>A0ABD0LRI0_9CAEN</name>
<evidence type="ECO:0000256" key="1">
    <source>
        <dbReference type="ARBA" id="ARBA00006351"/>
    </source>
</evidence>
<keyword evidence="3" id="KW-0808">Transferase</keyword>
<dbReference type="Pfam" id="PF01501">
    <property type="entry name" value="Glyco_transf_8"/>
    <property type="match status" value="1"/>
</dbReference>
<comment type="similarity">
    <text evidence="1">Belongs to the glycosyltransferase 8 family.</text>
</comment>
<dbReference type="EMBL" id="JACVVK020000029">
    <property type="protein sequence ID" value="KAK7501781.1"/>
    <property type="molecule type" value="Genomic_DNA"/>
</dbReference>